<dbReference type="Proteomes" id="UP000244446">
    <property type="component" value="Unassembled WGS sequence"/>
</dbReference>
<keyword evidence="3" id="KW-1185">Reference proteome</keyword>
<keyword evidence="1" id="KW-0472">Membrane</keyword>
<dbReference type="RefSeq" id="WP_108692948.1">
    <property type="nucleotide sequence ID" value="NZ_QCYH01000009.1"/>
</dbReference>
<organism evidence="2 3">
    <name type="scientific">Pelagivirga sediminicola</name>
    <dbReference type="NCBI Taxonomy" id="2170575"/>
    <lineage>
        <taxon>Bacteria</taxon>
        <taxon>Pseudomonadati</taxon>
        <taxon>Pseudomonadota</taxon>
        <taxon>Alphaproteobacteria</taxon>
        <taxon>Rhodobacterales</taxon>
        <taxon>Paracoccaceae</taxon>
        <taxon>Pelagivirga</taxon>
    </lineage>
</organism>
<feature type="transmembrane region" description="Helical" evidence="1">
    <location>
        <begin position="12"/>
        <end position="35"/>
    </location>
</feature>
<dbReference type="EMBL" id="QCYH01000009">
    <property type="protein sequence ID" value="PVA09329.1"/>
    <property type="molecule type" value="Genomic_DNA"/>
</dbReference>
<protein>
    <submittedName>
        <fullName evidence="2">Uncharacterized protein</fullName>
    </submittedName>
</protein>
<proteinExistence type="predicted"/>
<feature type="transmembrane region" description="Helical" evidence="1">
    <location>
        <begin position="86"/>
        <end position="106"/>
    </location>
</feature>
<dbReference type="AlphaFoldDB" id="A0A2T7G4J0"/>
<accession>A0A2T7G4J0</accession>
<evidence type="ECO:0000313" key="3">
    <source>
        <dbReference type="Proteomes" id="UP000244446"/>
    </source>
</evidence>
<name>A0A2T7G4J0_9RHOB</name>
<keyword evidence="1" id="KW-0812">Transmembrane</keyword>
<evidence type="ECO:0000313" key="2">
    <source>
        <dbReference type="EMBL" id="PVA09329.1"/>
    </source>
</evidence>
<sequence>MANYIPPVQGKISQIIDVIVLLVLAIGALYLPLFLGLAGSAQTSEVPENVTWDALGQNATMVEKWNELGYATATDAAELITSRFDYSFSVLNLLVMIVVVIGYYFIVLRFSGKEYSEVISEKFGDK</sequence>
<dbReference type="OrthoDB" id="8099304at2"/>
<evidence type="ECO:0000256" key="1">
    <source>
        <dbReference type="SAM" id="Phobius"/>
    </source>
</evidence>
<reference evidence="2 3" key="1">
    <citation type="submission" date="2018-04" db="EMBL/GenBank/DDBJ databases">
        <title>Pelagivirga bohaiensis gen. nov., sp. nov., a bacterium isolated from the Bohai Sea.</title>
        <authorList>
            <person name="Ji X."/>
        </authorList>
    </citation>
    <scope>NUCLEOTIDE SEQUENCE [LARGE SCALE GENOMIC DNA]</scope>
    <source>
        <strain evidence="2 3">BH-SD19</strain>
    </source>
</reference>
<comment type="caution">
    <text evidence="2">The sequence shown here is derived from an EMBL/GenBank/DDBJ whole genome shotgun (WGS) entry which is preliminary data.</text>
</comment>
<gene>
    <name evidence="2" type="ORF">DC366_14495</name>
</gene>
<keyword evidence="1" id="KW-1133">Transmembrane helix</keyword>